<evidence type="ECO:0000256" key="1">
    <source>
        <dbReference type="SAM" id="MobiDB-lite"/>
    </source>
</evidence>
<proteinExistence type="predicted"/>
<sequence>MNNLLPLGTPEAFVSPLLELRDYYTSLVKEYESLYTQAREQLDHVDALLSNSSSYADASAYLTKFKMLPEVSSSYQEDSLLSRPDQSTDSLTPDSDDREIDNSPATTPEIAEPPTSATSLNSQYRSKKVSDVPMLPEYQSQSRMTAIKHLLKSHLGSVCHIDFIVRSLYGDLEPTIFKVVKARVQSSLTQGRERGAWWGIPDEPGCYTLDLSLVTSNHTKRYSQNGKNNKKKTQTISQTNFIPMLPEFEGNFLIDALSDFLEKHSGTVFSVAEIITGLYGELDDQQVREVKTKVLNELSRGYRTGRFSRVPDKIGFYTWDSKLMLAVSRTR</sequence>
<gene>
    <name evidence="2" type="ORF">VB620_00715</name>
</gene>
<feature type="compositionally biased region" description="Low complexity" evidence="1">
    <location>
        <begin position="103"/>
        <end position="118"/>
    </location>
</feature>
<evidence type="ECO:0000313" key="3">
    <source>
        <dbReference type="Proteomes" id="UP001302120"/>
    </source>
</evidence>
<comment type="caution">
    <text evidence="2">The sequence shown here is derived from an EMBL/GenBank/DDBJ whole genome shotgun (WGS) entry which is preliminary data.</text>
</comment>
<organism evidence="2 3">
    <name type="scientific">Nodularia harveyana UHCC-0300</name>
    <dbReference type="NCBI Taxonomy" id="2974287"/>
    <lineage>
        <taxon>Bacteria</taxon>
        <taxon>Bacillati</taxon>
        <taxon>Cyanobacteriota</taxon>
        <taxon>Cyanophyceae</taxon>
        <taxon>Nostocales</taxon>
        <taxon>Nodulariaceae</taxon>
        <taxon>Nodularia</taxon>
    </lineage>
</organism>
<dbReference type="RefSeq" id="WP_323194203.1">
    <property type="nucleotide sequence ID" value="NZ_JAYGHG010000001.1"/>
</dbReference>
<dbReference type="Proteomes" id="UP001302120">
    <property type="component" value="Unassembled WGS sequence"/>
</dbReference>
<accession>A0ABU5U8L2</accession>
<evidence type="ECO:0000313" key="2">
    <source>
        <dbReference type="EMBL" id="MEA5579860.1"/>
    </source>
</evidence>
<keyword evidence="3" id="KW-1185">Reference proteome</keyword>
<protein>
    <submittedName>
        <fullName evidence="2">Uncharacterized protein</fullName>
    </submittedName>
</protein>
<reference evidence="2 3" key="1">
    <citation type="submission" date="2023-12" db="EMBL/GenBank/DDBJ databases">
        <title>Baltic Sea Cyanobacteria.</title>
        <authorList>
            <person name="Delbaje E."/>
            <person name="Fewer D.P."/>
            <person name="Shishido T.K."/>
        </authorList>
    </citation>
    <scope>NUCLEOTIDE SEQUENCE [LARGE SCALE GENOMIC DNA]</scope>
    <source>
        <strain evidence="2 3">UHCC-0300</strain>
    </source>
</reference>
<dbReference type="EMBL" id="JAYGHG010000001">
    <property type="protein sequence ID" value="MEA5579860.1"/>
    <property type="molecule type" value="Genomic_DNA"/>
</dbReference>
<feature type="compositionally biased region" description="Polar residues" evidence="1">
    <location>
        <begin position="76"/>
        <end position="93"/>
    </location>
</feature>
<name>A0ABU5U8L2_9CYAN</name>
<feature type="region of interest" description="Disordered" evidence="1">
    <location>
        <begin position="76"/>
        <end position="125"/>
    </location>
</feature>